<dbReference type="GO" id="GO:0020037">
    <property type="term" value="F:heme binding"/>
    <property type="evidence" value="ECO:0007669"/>
    <property type="project" value="InterPro"/>
</dbReference>
<feature type="domain" description="Cytochrome c assembly protein" evidence="10">
    <location>
        <begin position="3"/>
        <end position="183"/>
    </location>
</feature>
<evidence type="ECO:0000256" key="4">
    <source>
        <dbReference type="ARBA" id="ARBA00016463"/>
    </source>
</evidence>
<proteinExistence type="inferred from homology"/>
<dbReference type="PANTHER" id="PTHR30071">
    <property type="entry name" value="HEME EXPORTER PROTEIN C"/>
    <property type="match status" value="1"/>
</dbReference>
<dbReference type="GO" id="GO:0005886">
    <property type="term" value="C:plasma membrane"/>
    <property type="evidence" value="ECO:0007669"/>
    <property type="project" value="UniProtKB-SubCell"/>
</dbReference>
<dbReference type="InterPro" id="IPR002541">
    <property type="entry name" value="Cyt_c_assembly"/>
</dbReference>
<evidence type="ECO:0000256" key="2">
    <source>
        <dbReference type="ARBA" id="ARBA00004141"/>
    </source>
</evidence>
<keyword evidence="5 9" id="KW-0812">Transmembrane</keyword>
<reference evidence="11 12" key="1">
    <citation type="submission" date="2019-03" db="EMBL/GenBank/DDBJ databases">
        <title>Genomic Encyclopedia of Type Strains, Phase IV (KMG-IV): sequencing the most valuable type-strain genomes for metagenomic binning, comparative biology and taxonomic classification.</title>
        <authorList>
            <person name="Goeker M."/>
        </authorList>
    </citation>
    <scope>NUCLEOTIDE SEQUENCE [LARGE SCALE GENOMIC DNA]</scope>
    <source>
        <strain evidence="11 12">DSM 24766</strain>
    </source>
</reference>
<protein>
    <recommendedName>
        <fullName evidence="4 9">Heme exporter protein C</fullName>
    </recommendedName>
    <alternativeName>
        <fullName evidence="9">Cytochrome c-type biogenesis protein</fullName>
    </alternativeName>
</protein>
<keyword evidence="12" id="KW-1185">Reference proteome</keyword>
<keyword evidence="7 9" id="KW-1133">Transmembrane helix</keyword>
<keyword evidence="6 9" id="KW-0201">Cytochrome c-type biogenesis</keyword>
<comment type="similarity">
    <text evidence="3 9">Belongs to the CcmC/CycZ/HelC family.</text>
</comment>
<evidence type="ECO:0000313" key="11">
    <source>
        <dbReference type="EMBL" id="TCP61889.1"/>
    </source>
</evidence>
<accession>A0A4R2RHG8</accession>
<dbReference type="PRINTS" id="PR01386">
    <property type="entry name" value="CCMCBIOGNSIS"/>
</dbReference>
<dbReference type="GO" id="GO:0017004">
    <property type="term" value="P:cytochrome complex assembly"/>
    <property type="evidence" value="ECO:0007669"/>
    <property type="project" value="UniProtKB-KW"/>
</dbReference>
<dbReference type="Proteomes" id="UP000295050">
    <property type="component" value="Unassembled WGS sequence"/>
</dbReference>
<evidence type="ECO:0000256" key="9">
    <source>
        <dbReference type="RuleBase" id="RU364092"/>
    </source>
</evidence>
<gene>
    <name evidence="9" type="primary">ccmC</name>
    <name evidence="11" type="ORF">EV663_10374</name>
</gene>
<keyword evidence="9" id="KW-1003">Cell membrane</keyword>
<name>A0A4R2RHG8_9RHOB</name>
<dbReference type="InterPro" id="IPR003557">
    <property type="entry name" value="Cyt_c_biogenesis_CcmC"/>
</dbReference>
<keyword evidence="8 9" id="KW-0472">Membrane</keyword>
<dbReference type="AlphaFoldDB" id="A0A4R2RHG8"/>
<feature type="transmembrane region" description="Helical" evidence="9">
    <location>
        <begin position="127"/>
        <end position="147"/>
    </location>
</feature>
<feature type="transmembrane region" description="Helical" evidence="9">
    <location>
        <begin position="61"/>
        <end position="81"/>
    </location>
</feature>
<evidence type="ECO:0000313" key="12">
    <source>
        <dbReference type="Proteomes" id="UP000295050"/>
    </source>
</evidence>
<dbReference type="NCBIfam" id="TIGR01191">
    <property type="entry name" value="ccmC"/>
    <property type="match status" value="1"/>
</dbReference>
<evidence type="ECO:0000256" key="1">
    <source>
        <dbReference type="ARBA" id="ARBA00002442"/>
    </source>
</evidence>
<evidence type="ECO:0000256" key="5">
    <source>
        <dbReference type="ARBA" id="ARBA00022692"/>
    </source>
</evidence>
<dbReference type="PANTHER" id="PTHR30071:SF1">
    <property type="entry name" value="CYTOCHROME B_B6 PROTEIN-RELATED"/>
    <property type="match status" value="1"/>
</dbReference>
<evidence type="ECO:0000256" key="7">
    <source>
        <dbReference type="ARBA" id="ARBA00022989"/>
    </source>
</evidence>
<feature type="transmembrane region" description="Helical" evidence="9">
    <location>
        <begin position="21"/>
        <end position="41"/>
    </location>
</feature>
<evidence type="ECO:0000256" key="3">
    <source>
        <dbReference type="ARBA" id="ARBA00005840"/>
    </source>
</evidence>
<dbReference type="EMBL" id="SLXU01000003">
    <property type="protein sequence ID" value="TCP61889.1"/>
    <property type="molecule type" value="Genomic_DNA"/>
</dbReference>
<feature type="transmembrane region" description="Helical" evidence="9">
    <location>
        <begin position="93"/>
        <end position="112"/>
    </location>
</feature>
<feature type="transmembrane region" description="Helical" evidence="9">
    <location>
        <begin position="199"/>
        <end position="221"/>
    </location>
</feature>
<dbReference type="InterPro" id="IPR045062">
    <property type="entry name" value="Cyt_c_biogenesis_CcsA/CcmC"/>
</dbReference>
<sequence>MSLWEYANPTRFMRTSGVLLPWLWGLTGLSLVVGLVWGFFLTPEAENFGSTVKIIYVHVPSALMAINAWLMMLVASLIWLVRRHHVSALAARAAAPIGLTMTLIALVTGAIWGEPMWGTYWAWDPRLTSFLILFLFYLGYMALWEAIENPDAAADLTSVLCMVGSVFALLSRYAVNFWNQGLHQGATMSLDKEENIANVYWLPLVITMVGFGLLFVTLVLVRTRTEIRARRIKALIARERMV</sequence>
<keyword evidence="9" id="KW-0813">Transport</keyword>
<organism evidence="11 12">
    <name type="scientific">Rhodovulum bhavnagarense</name>
    <dbReference type="NCBI Taxonomy" id="992286"/>
    <lineage>
        <taxon>Bacteria</taxon>
        <taxon>Pseudomonadati</taxon>
        <taxon>Pseudomonadota</taxon>
        <taxon>Alphaproteobacteria</taxon>
        <taxon>Rhodobacterales</taxon>
        <taxon>Paracoccaceae</taxon>
        <taxon>Rhodovulum</taxon>
    </lineage>
</organism>
<comment type="caution">
    <text evidence="11">The sequence shown here is derived from an EMBL/GenBank/DDBJ whole genome shotgun (WGS) entry which is preliminary data.</text>
</comment>
<dbReference type="Pfam" id="PF01578">
    <property type="entry name" value="Cytochrom_C_asm"/>
    <property type="match status" value="1"/>
</dbReference>
<comment type="subcellular location">
    <subcellularLocation>
        <location evidence="9">Cell inner membrane</location>
    </subcellularLocation>
    <subcellularLocation>
        <location evidence="2">Membrane</location>
        <topology evidence="2">Multi-pass membrane protein</topology>
    </subcellularLocation>
</comment>
<dbReference type="GO" id="GO:0015232">
    <property type="term" value="F:heme transmembrane transporter activity"/>
    <property type="evidence" value="ECO:0007669"/>
    <property type="project" value="InterPro"/>
</dbReference>
<evidence type="ECO:0000256" key="8">
    <source>
        <dbReference type="ARBA" id="ARBA00023136"/>
    </source>
</evidence>
<keyword evidence="9" id="KW-0997">Cell inner membrane</keyword>
<comment type="function">
    <text evidence="1 9">Required for the export of heme to the periplasm for the biogenesis of c-type cytochromes.</text>
</comment>
<feature type="transmembrane region" description="Helical" evidence="9">
    <location>
        <begin position="159"/>
        <end position="179"/>
    </location>
</feature>
<evidence type="ECO:0000259" key="10">
    <source>
        <dbReference type="Pfam" id="PF01578"/>
    </source>
</evidence>
<evidence type="ECO:0000256" key="6">
    <source>
        <dbReference type="ARBA" id="ARBA00022748"/>
    </source>
</evidence>
<dbReference type="OrthoDB" id="9778550at2"/>
<dbReference type="RefSeq" id="WP_132950762.1">
    <property type="nucleotide sequence ID" value="NZ_SLXU01000003.1"/>
</dbReference>